<comment type="function">
    <text evidence="2 7">Catalyzes the formation of N(7)-methylguanine at position 46 (m7G46) in tRNA.</text>
</comment>
<evidence type="ECO:0000256" key="1">
    <source>
        <dbReference type="ARBA" id="ARBA00000142"/>
    </source>
</evidence>
<dbReference type="InterPro" id="IPR055361">
    <property type="entry name" value="tRNA_methyltr_TrmB_bact"/>
</dbReference>
<evidence type="ECO:0000256" key="5">
    <source>
        <dbReference type="ARBA" id="ARBA00022691"/>
    </source>
</evidence>
<dbReference type="GO" id="GO:0043527">
    <property type="term" value="C:tRNA methyltransferase complex"/>
    <property type="evidence" value="ECO:0007669"/>
    <property type="project" value="TreeGrafter"/>
</dbReference>
<dbReference type="GO" id="GO:0008176">
    <property type="term" value="F:tRNA (guanine(46)-N7)-methyltransferase activity"/>
    <property type="evidence" value="ECO:0007669"/>
    <property type="project" value="UniProtKB-UniRule"/>
</dbReference>
<feature type="binding site" evidence="7">
    <location>
        <position position="156"/>
    </location>
    <ligand>
        <name>substrate</name>
    </ligand>
</feature>
<accession>A0AAU9CMW8</accession>
<feature type="binding site" evidence="7">
    <location>
        <position position="71"/>
    </location>
    <ligand>
        <name>S-adenosyl-L-methionine</name>
        <dbReference type="ChEBI" id="CHEBI:59789"/>
    </ligand>
</feature>
<sequence>MRNKLLRFKENSERRNVLEDGKPVFETIKGKWNEEQFQNDNDLVLELACGRGEYTVGLARVDSERNFIGVDIKGCRIWKGSGMAIEEGLENVAFLRTQILMLEKFFDENEVSEIWITFPDPRPRDRDEKRRLTHKRFLDMYKKVLKPGGWMKFKTDNTDLFQYTLDTLAERDDIQDLEYTFNLYESEYMPEHFGIKTRFEQKFYDKGEDIKYMKFRFKK</sequence>
<name>A0AAU9CMW8_9BACT</name>
<evidence type="ECO:0000256" key="4">
    <source>
        <dbReference type="ARBA" id="ARBA00022679"/>
    </source>
</evidence>
<comment type="catalytic activity">
    <reaction evidence="1 7">
        <text>guanosine(46) in tRNA + S-adenosyl-L-methionine = N(7)-methylguanosine(46) in tRNA + S-adenosyl-L-homocysteine</text>
        <dbReference type="Rhea" id="RHEA:42708"/>
        <dbReference type="Rhea" id="RHEA-COMP:10188"/>
        <dbReference type="Rhea" id="RHEA-COMP:10189"/>
        <dbReference type="ChEBI" id="CHEBI:57856"/>
        <dbReference type="ChEBI" id="CHEBI:59789"/>
        <dbReference type="ChEBI" id="CHEBI:74269"/>
        <dbReference type="ChEBI" id="CHEBI:74480"/>
        <dbReference type="EC" id="2.1.1.33"/>
    </reaction>
</comment>
<dbReference type="EC" id="2.1.1.33" evidence="7"/>
<keyword evidence="4 7" id="KW-0808">Transferase</keyword>
<reference evidence="8 9" key="1">
    <citation type="submission" date="2021-12" db="EMBL/GenBank/DDBJ databases">
        <title>Genome sequencing of bacteria with rrn-lacking chromosome and rrn-plasmid.</title>
        <authorList>
            <person name="Anda M."/>
            <person name="Iwasaki W."/>
        </authorList>
    </citation>
    <scope>NUCLEOTIDE SEQUENCE [LARGE SCALE GENOMIC DNA]</scope>
    <source>
        <strain evidence="8 9">DSM 100852</strain>
    </source>
</reference>
<dbReference type="RefSeq" id="WP_338394478.1">
    <property type="nucleotide sequence ID" value="NZ_AP025314.1"/>
</dbReference>
<dbReference type="EMBL" id="AP025314">
    <property type="protein sequence ID" value="BDD09267.1"/>
    <property type="molecule type" value="Genomic_DNA"/>
</dbReference>
<evidence type="ECO:0000256" key="6">
    <source>
        <dbReference type="ARBA" id="ARBA00022694"/>
    </source>
</evidence>
<feature type="binding site" evidence="7">
    <location>
        <position position="46"/>
    </location>
    <ligand>
        <name>S-adenosyl-L-methionine</name>
        <dbReference type="ChEBI" id="CHEBI:59789"/>
    </ligand>
</feature>
<proteinExistence type="inferred from homology"/>
<dbReference type="SUPFAM" id="SSF53335">
    <property type="entry name" value="S-adenosyl-L-methionine-dependent methyltransferases"/>
    <property type="match status" value="1"/>
</dbReference>
<feature type="binding site" evidence="7">
    <location>
        <position position="120"/>
    </location>
    <ligand>
        <name>S-adenosyl-L-methionine</name>
        <dbReference type="ChEBI" id="CHEBI:59789"/>
    </ligand>
</feature>
<dbReference type="CDD" id="cd02440">
    <property type="entry name" value="AdoMet_MTases"/>
    <property type="match status" value="1"/>
</dbReference>
<evidence type="ECO:0000256" key="3">
    <source>
        <dbReference type="ARBA" id="ARBA00022603"/>
    </source>
</evidence>
<dbReference type="PROSITE" id="PS51625">
    <property type="entry name" value="SAM_MT_TRMB"/>
    <property type="match status" value="1"/>
</dbReference>
<keyword evidence="5 7" id="KW-0949">S-adenosyl-L-methionine</keyword>
<evidence type="ECO:0000313" key="8">
    <source>
        <dbReference type="EMBL" id="BDD09267.1"/>
    </source>
</evidence>
<feature type="binding site" evidence="7">
    <location>
        <begin position="197"/>
        <end position="200"/>
    </location>
    <ligand>
        <name>substrate</name>
    </ligand>
</feature>
<dbReference type="KEGG" id="fax:FUAX_16990"/>
<organism evidence="8 9">
    <name type="scientific">Fulvitalea axinellae</name>
    <dbReference type="NCBI Taxonomy" id="1182444"/>
    <lineage>
        <taxon>Bacteria</taxon>
        <taxon>Pseudomonadati</taxon>
        <taxon>Bacteroidota</taxon>
        <taxon>Cytophagia</taxon>
        <taxon>Cytophagales</taxon>
        <taxon>Persicobacteraceae</taxon>
        <taxon>Fulvitalea</taxon>
    </lineage>
</organism>
<keyword evidence="3 7" id="KW-0489">Methyltransferase</keyword>
<dbReference type="PANTHER" id="PTHR23417:SF14">
    <property type="entry name" value="PENTACOTRIPEPTIDE-REPEAT REGION OF PRORP DOMAIN-CONTAINING PROTEIN"/>
    <property type="match status" value="1"/>
</dbReference>
<dbReference type="HAMAP" id="MF_01057">
    <property type="entry name" value="tRNA_methyltr_TrmB"/>
    <property type="match status" value="1"/>
</dbReference>
<dbReference type="InterPro" id="IPR003358">
    <property type="entry name" value="tRNA_(Gua-N-7)_MeTrfase_Trmb"/>
</dbReference>
<keyword evidence="9" id="KW-1185">Reference proteome</keyword>
<dbReference type="NCBIfam" id="TIGR00091">
    <property type="entry name" value="tRNA (guanosine(46)-N7)-methyltransferase TrmB"/>
    <property type="match status" value="1"/>
</dbReference>
<dbReference type="NCBIfam" id="NF001080">
    <property type="entry name" value="PRK00121.2-2"/>
    <property type="match status" value="1"/>
</dbReference>
<keyword evidence="6 7" id="KW-0819">tRNA processing</keyword>
<evidence type="ECO:0000313" key="9">
    <source>
        <dbReference type="Proteomes" id="UP001348817"/>
    </source>
</evidence>
<comment type="similarity">
    <text evidence="7">Belongs to the class I-like SAM-binding methyltransferase superfamily. TrmB family.</text>
</comment>
<dbReference type="PANTHER" id="PTHR23417">
    <property type="entry name" value="3-DEOXY-D-MANNO-OCTULOSONIC-ACID TRANSFERASE/TRNA GUANINE-N 7 - -METHYLTRANSFERASE"/>
    <property type="match status" value="1"/>
</dbReference>
<dbReference type="InterPro" id="IPR029063">
    <property type="entry name" value="SAM-dependent_MTases_sf"/>
</dbReference>
<evidence type="ECO:0000256" key="2">
    <source>
        <dbReference type="ARBA" id="ARBA00003015"/>
    </source>
</evidence>
<dbReference type="AlphaFoldDB" id="A0AAU9CMW8"/>
<comment type="pathway">
    <text evidence="7">tRNA modification; N(7)-methylguanine-tRNA biosynthesis.</text>
</comment>
<comment type="caution">
    <text evidence="7">Lacks conserved residue(s) required for the propagation of feature annotation.</text>
</comment>
<protein>
    <recommendedName>
        <fullName evidence="7">tRNA (guanine-N(7)-)-methyltransferase</fullName>
        <ecNumber evidence="7">2.1.1.33</ecNumber>
    </recommendedName>
    <alternativeName>
        <fullName evidence="7">tRNA (guanine(46)-N(7))-methyltransferase</fullName>
    </alternativeName>
    <alternativeName>
        <fullName evidence="7">tRNA(m7G46)-methyltransferase</fullName>
    </alternativeName>
</protein>
<dbReference type="Gene3D" id="3.40.50.150">
    <property type="entry name" value="Vaccinia Virus protein VP39"/>
    <property type="match status" value="1"/>
</dbReference>
<dbReference type="Pfam" id="PF02390">
    <property type="entry name" value="Methyltransf_4"/>
    <property type="match status" value="1"/>
</dbReference>
<gene>
    <name evidence="7 8" type="primary">trmB</name>
    <name evidence="8" type="ORF">FUAX_16990</name>
</gene>
<dbReference type="Proteomes" id="UP001348817">
    <property type="component" value="Chromosome"/>
</dbReference>
<evidence type="ECO:0000256" key="7">
    <source>
        <dbReference type="HAMAP-Rule" id="MF_01057"/>
    </source>
</evidence>